<organism evidence="2 3">
    <name type="scientific">Gymnopilus dilepis</name>
    <dbReference type="NCBI Taxonomy" id="231916"/>
    <lineage>
        <taxon>Eukaryota</taxon>
        <taxon>Fungi</taxon>
        <taxon>Dikarya</taxon>
        <taxon>Basidiomycota</taxon>
        <taxon>Agaricomycotina</taxon>
        <taxon>Agaricomycetes</taxon>
        <taxon>Agaricomycetidae</taxon>
        <taxon>Agaricales</taxon>
        <taxon>Agaricineae</taxon>
        <taxon>Hymenogastraceae</taxon>
        <taxon>Gymnopilus</taxon>
    </lineage>
</organism>
<feature type="region of interest" description="Disordered" evidence="1">
    <location>
        <begin position="65"/>
        <end position="87"/>
    </location>
</feature>
<comment type="caution">
    <text evidence="2">The sequence shown here is derived from an EMBL/GenBank/DDBJ whole genome shotgun (WGS) entry which is preliminary data.</text>
</comment>
<dbReference type="STRING" id="231916.A0A409WSG4"/>
<evidence type="ECO:0000313" key="3">
    <source>
        <dbReference type="Proteomes" id="UP000284706"/>
    </source>
</evidence>
<accession>A0A409WSG4</accession>
<protein>
    <submittedName>
        <fullName evidence="2">Uncharacterized protein</fullName>
    </submittedName>
</protein>
<dbReference type="Proteomes" id="UP000284706">
    <property type="component" value="Unassembled WGS sequence"/>
</dbReference>
<keyword evidence="3" id="KW-1185">Reference proteome</keyword>
<proteinExistence type="predicted"/>
<dbReference type="InParanoid" id="A0A409WSG4"/>
<evidence type="ECO:0000313" key="2">
    <source>
        <dbReference type="EMBL" id="PPQ81442.1"/>
    </source>
</evidence>
<dbReference type="AlphaFoldDB" id="A0A409WSG4"/>
<sequence length="770" mass="87679">MSANKRPRLMASDTNYMDYYRRQRDNAHALVVESHQRLNDDSWSASDARALAELTMGFKYRVPGLHMRGPRTNPGNDANGKPIPTRSIITSPNMDTIPDLSADDKEIRVRTDGRFYTADFTLFPQWFFPATPYLPYVLARPPADELKDHKYYHAWYDMKRSDFLYEEDSAFRDVGLLKKDIVSEFNKLRTDLEHEFKAFMTKNEFDYNANDYNDLLHCAFGMKNNAVILRCAPQSYNQTLLTVTSFQRYFLECLAIFDYLRHWKRAVHFLGEEIPEVRHDLVGAVTYQLEVAQDLYMKGVPVWLVRKPEELPSDMNIITEVLPRVPQHLIKDFLPGYGPIYNGDITATRSRAVHLIKPTNIRLGHSSYVQYVLLSNFTANAQHYGASSTSALPPAAAAGSSVVAPPSAAPVPPAFPQNAAYNTPLNFMQPLAGSSLPTVAFVPLSSSERAKLNINPDKFKYSLSDYQPAAIRQWVKALTGFAPKKEDLLEHPNFHILRGYAFLDPFIFGQGVEWRAVSKFITLWLSIRSVWLVRAATREDDSFRPFPKPQEWKDFLLRGVGPKLGLLDPPKTTTSADGKARRGATLPQLEQLFNLRLKDLTPPSFIAWNGKAVLPFKDILRAGVDNVGYDLPQVREIVWDMTEHNFRMELVSLDYCIHPRRLMQRDMAEGRDADLCDCFQGDSVIMRTWPADFTKGLGAREAGDRWEYVEAFRKIVCTWPHTAAGRLRSLAVTGPADPCLSQVEAIAFPIYVELFFRFFGRAPTIPRVRL</sequence>
<gene>
    <name evidence="2" type="ORF">CVT26_007750</name>
</gene>
<reference evidence="2 3" key="1">
    <citation type="journal article" date="2018" name="Evol. Lett.">
        <title>Horizontal gene cluster transfer increased hallucinogenic mushroom diversity.</title>
        <authorList>
            <person name="Reynolds H.T."/>
            <person name="Vijayakumar V."/>
            <person name="Gluck-Thaler E."/>
            <person name="Korotkin H.B."/>
            <person name="Matheny P.B."/>
            <person name="Slot J.C."/>
        </authorList>
    </citation>
    <scope>NUCLEOTIDE SEQUENCE [LARGE SCALE GENOMIC DNA]</scope>
    <source>
        <strain evidence="2 3">SRW20</strain>
    </source>
</reference>
<dbReference type="OrthoDB" id="2634326at2759"/>
<name>A0A409WSG4_9AGAR</name>
<dbReference type="EMBL" id="NHYE01004869">
    <property type="protein sequence ID" value="PPQ81442.1"/>
    <property type="molecule type" value="Genomic_DNA"/>
</dbReference>
<evidence type="ECO:0000256" key="1">
    <source>
        <dbReference type="SAM" id="MobiDB-lite"/>
    </source>
</evidence>